<keyword evidence="4" id="KW-1185">Reference proteome</keyword>
<name>A0A3N4HXI4_ASCIM</name>
<keyword evidence="1" id="KW-0175">Coiled coil</keyword>
<feature type="coiled-coil region" evidence="1">
    <location>
        <begin position="630"/>
        <end position="657"/>
    </location>
</feature>
<evidence type="ECO:0000256" key="1">
    <source>
        <dbReference type="SAM" id="Coils"/>
    </source>
</evidence>
<evidence type="ECO:0000313" key="3">
    <source>
        <dbReference type="EMBL" id="RPA78535.1"/>
    </source>
</evidence>
<gene>
    <name evidence="3" type="ORF">BJ508DRAFT_378266</name>
</gene>
<dbReference type="EMBL" id="ML119710">
    <property type="protein sequence ID" value="RPA78535.1"/>
    <property type="molecule type" value="Genomic_DNA"/>
</dbReference>
<dbReference type="AlphaFoldDB" id="A0A3N4HXI4"/>
<feature type="compositionally biased region" description="Acidic residues" evidence="2">
    <location>
        <begin position="870"/>
        <end position="899"/>
    </location>
</feature>
<feature type="compositionally biased region" description="Basic and acidic residues" evidence="2">
    <location>
        <begin position="852"/>
        <end position="869"/>
    </location>
</feature>
<accession>A0A3N4HXI4</accession>
<feature type="compositionally biased region" description="Basic and acidic residues" evidence="2">
    <location>
        <begin position="723"/>
        <end position="739"/>
    </location>
</feature>
<feature type="compositionally biased region" description="Basic and acidic residues" evidence="2">
    <location>
        <begin position="697"/>
        <end position="707"/>
    </location>
</feature>
<sequence>MPPKDKKVQPQTDTTLTKATGKTDRAKSTGKRTQTQSNPAGSMVAQTGASSVADIPGAEAAPSEDGALDFPFPDQPSRADLVIGKRYKCPGRYMDQDCGMSFVASDGNPLLQIHLKNFHCRKKLCKSVSNKSDEQKYEEWRVRLSKPAGKTGETTKATATTAAKTHNEFITLLNHFHISHTIPRADPNGELKDCPVIPAKWMALSDNEKEVNEMKYVWGICPFPACDDPETNEVFVRRKFQGNVRTTSAQASYYGTRLKTAFKEYHIDAGLCKFSFEKYDDYQAIKEKYKHFTEALRFHCTEKAAKLPSKYTDFMTSTIHFPNILKLVTRREHLRLILFNSKQLRNASCDNIFKIQPGGAVLLRNLSEYNSLAFGKRREPTLSRFPKDGDGRKQLDLAKLDSLPIRKFLCPFSNCERIFRAQTVLDLAIFYIHLLVNSSVCTQCPTPGPTHFVSQLSVHTANAHKSSPSVPKAQSQVDKDLEDIHKTIAKVIPGYPKPDVALEKEYTTTIRKSLWADYEVLVKERILRIFHILNTKNSESHTEGMLHYKEEICRRMLSEQQPKSWHSSPTVYRGYIRDCVDEAVLESAICDKNIKRIYEAIYGARGENLAVPENSDHTTAFISEIQEMVLTELVEGIEKLSDRLEHERKEVEEEDTSQRVNLDEEVRQRRRAEKLTMLRDQAGKSIEGVLTSLFKGPDADPKTKQEPKWCYTGDTSDEDDEYPNGKEQYENTTGKKLEEVAEDTGPKRKREHGRKPSTASEESTRSDLAVIQQTAREKGPSVAASRRPQRGVPAEEEMGGELSDDTHSTMSTSPDDFDVAPGKPKPVHNEKDVPKVAIISDSEESGESGDSGNRDSVDRDSGESRKSEYEDSDPEEAEFEGCDLQESESEGWDPEESEELREGPAASEYSDFSEDSYDKEIIDNCASLGELKGSASIPAASGKPYHRRDKSTTSEDSWDIDEEAKKAGM</sequence>
<organism evidence="3 4">
    <name type="scientific">Ascobolus immersus RN42</name>
    <dbReference type="NCBI Taxonomy" id="1160509"/>
    <lineage>
        <taxon>Eukaryota</taxon>
        <taxon>Fungi</taxon>
        <taxon>Dikarya</taxon>
        <taxon>Ascomycota</taxon>
        <taxon>Pezizomycotina</taxon>
        <taxon>Pezizomycetes</taxon>
        <taxon>Pezizales</taxon>
        <taxon>Ascobolaceae</taxon>
        <taxon>Ascobolus</taxon>
    </lineage>
</organism>
<feature type="compositionally biased region" description="Acidic residues" evidence="2">
    <location>
        <begin position="794"/>
        <end position="803"/>
    </location>
</feature>
<evidence type="ECO:0000313" key="4">
    <source>
        <dbReference type="Proteomes" id="UP000275078"/>
    </source>
</evidence>
<dbReference type="Proteomes" id="UP000275078">
    <property type="component" value="Unassembled WGS sequence"/>
</dbReference>
<feature type="region of interest" description="Disordered" evidence="2">
    <location>
        <begin position="1"/>
        <end position="73"/>
    </location>
</feature>
<feature type="region of interest" description="Disordered" evidence="2">
    <location>
        <begin position="932"/>
        <end position="969"/>
    </location>
</feature>
<protein>
    <submittedName>
        <fullName evidence="3">Uncharacterized protein</fullName>
    </submittedName>
</protein>
<evidence type="ECO:0000256" key="2">
    <source>
        <dbReference type="SAM" id="MobiDB-lite"/>
    </source>
</evidence>
<proteinExistence type="predicted"/>
<feature type="compositionally biased region" description="Polar residues" evidence="2">
    <location>
        <begin position="31"/>
        <end position="50"/>
    </location>
</feature>
<feature type="region of interest" description="Disordered" evidence="2">
    <location>
        <begin position="692"/>
        <end position="917"/>
    </location>
</feature>
<reference evidence="3 4" key="1">
    <citation type="journal article" date="2018" name="Nat. Ecol. Evol.">
        <title>Pezizomycetes genomes reveal the molecular basis of ectomycorrhizal truffle lifestyle.</title>
        <authorList>
            <person name="Murat C."/>
            <person name="Payen T."/>
            <person name="Noel B."/>
            <person name="Kuo A."/>
            <person name="Morin E."/>
            <person name="Chen J."/>
            <person name="Kohler A."/>
            <person name="Krizsan K."/>
            <person name="Balestrini R."/>
            <person name="Da Silva C."/>
            <person name="Montanini B."/>
            <person name="Hainaut M."/>
            <person name="Levati E."/>
            <person name="Barry K.W."/>
            <person name="Belfiori B."/>
            <person name="Cichocki N."/>
            <person name="Clum A."/>
            <person name="Dockter R.B."/>
            <person name="Fauchery L."/>
            <person name="Guy J."/>
            <person name="Iotti M."/>
            <person name="Le Tacon F."/>
            <person name="Lindquist E.A."/>
            <person name="Lipzen A."/>
            <person name="Malagnac F."/>
            <person name="Mello A."/>
            <person name="Molinier V."/>
            <person name="Miyauchi S."/>
            <person name="Poulain J."/>
            <person name="Riccioni C."/>
            <person name="Rubini A."/>
            <person name="Sitrit Y."/>
            <person name="Splivallo R."/>
            <person name="Traeger S."/>
            <person name="Wang M."/>
            <person name="Zifcakova L."/>
            <person name="Wipf D."/>
            <person name="Zambonelli A."/>
            <person name="Paolocci F."/>
            <person name="Nowrousian M."/>
            <person name="Ottonello S."/>
            <person name="Baldrian P."/>
            <person name="Spatafora J.W."/>
            <person name="Henrissat B."/>
            <person name="Nagy L.G."/>
            <person name="Aury J.M."/>
            <person name="Wincker P."/>
            <person name="Grigoriev I.V."/>
            <person name="Bonfante P."/>
            <person name="Martin F.M."/>
        </authorList>
    </citation>
    <scope>NUCLEOTIDE SEQUENCE [LARGE SCALE GENOMIC DNA]</scope>
    <source>
        <strain evidence="3 4">RN42</strain>
    </source>
</reference>